<dbReference type="RefSeq" id="WP_189399389.1">
    <property type="nucleotide sequence ID" value="NZ_BMXA01000002.1"/>
</dbReference>
<dbReference type="InterPro" id="IPR037257">
    <property type="entry name" value="T2SS_E_N_sf"/>
</dbReference>
<dbReference type="SUPFAM" id="SSF160246">
    <property type="entry name" value="EspE N-terminal domain-like"/>
    <property type="match status" value="1"/>
</dbReference>
<comment type="caution">
    <text evidence="7">The sequence shown here is derived from an EMBL/GenBank/DDBJ whole genome shotgun (WGS) entry which is preliminary data.</text>
</comment>
<dbReference type="InterPro" id="IPR013374">
    <property type="entry name" value="ATPase_typ4_pilus-assembl_PilB"/>
</dbReference>
<name>A0A918RP19_9GAMM</name>
<dbReference type="AlphaFoldDB" id="A0A918RP19"/>
<evidence type="ECO:0000256" key="1">
    <source>
        <dbReference type="ARBA" id="ARBA00004496"/>
    </source>
</evidence>
<dbReference type="Gene3D" id="3.30.300.160">
    <property type="entry name" value="Type II secretion system, protein E, N-terminal domain"/>
    <property type="match status" value="1"/>
</dbReference>
<keyword evidence="8" id="KW-1185">Reference proteome</keyword>
<keyword evidence="3" id="KW-0963">Cytoplasm</keyword>
<comment type="similarity">
    <text evidence="2">Belongs to the GSP E family.</text>
</comment>
<dbReference type="GO" id="GO:0005524">
    <property type="term" value="F:ATP binding"/>
    <property type="evidence" value="ECO:0007669"/>
    <property type="project" value="UniProtKB-KW"/>
</dbReference>
<dbReference type="Proteomes" id="UP000614811">
    <property type="component" value="Unassembled WGS sequence"/>
</dbReference>
<dbReference type="Pfam" id="PF00437">
    <property type="entry name" value="T2SSE"/>
    <property type="match status" value="1"/>
</dbReference>
<dbReference type="Gene3D" id="3.30.450.90">
    <property type="match status" value="1"/>
</dbReference>
<dbReference type="Gene3D" id="3.40.50.300">
    <property type="entry name" value="P-loop containing nucleotide triphosphate hydrolases"/>
    <property type="match status" value="1"/>
</dbReference>
<dbReference type="InterPro" id="IPR001482">
    <property type="entry name" value="T2SS/T4SS_dom"/>
</dbReference>
<organism evidence="7 8">
    <name type="scientific">Arenicella chitinivorans</name>
    <dbReference type="NCBI Taxonomy" id="1329800"/>
    <lineage>
        <taxon>Bacteria</taxon>
        <taxon>Pseudomonadati</taxon>
        <taxon>Pseudomonadota</taxon>
        <taxon>Gammaproteobacteria</taxon>
        <taxon>Arenicellales</taxon>
        <taxon>Arenicellaceae</taxon>
        <taxon>Arenicella</taxon>
    </lineage>
</organism>
<evidence type="ECO:0000256" key="4">
    <source>
        <dbReference type="ARBA" id="ARBA00022741"/>
    </source>
</evidence>
<dbReference type="InterPro" id="IPR003593">
    <property type="entry name" value="AAA+_ATPase"/>
</dbReference>
<evidence type="ECO:0000313" key="7">
    <source>
        <dbReference type="EMBL" id="GHA05994.1"/>
    </source>
</evidence>
<dbReference type="InterPro" id="IPR027417">
    <property type="entry name" value="P-loop_NTPase"/>
</dbReference>
<gene>
    <name evidence="7" type="primary">pilB</name>
    <name evidence="7" type="ORF">GCM10008090_14540</name>
</gene>
<keyword evidence="4" id="KW-0547">Nucleotide-binding</keyword>
<accession>A0A918RP19</accession>
<feature type="domain" description="Bacterial type II secretion system protein E" evidence="6">
    <location>
        <begin position="385"/>
        <end position="399"/>
    </location>
</feature>
<dbReference type="PANTHER" id="PTHR30258:SF1">
    <property type="entry name" value="PROTEIN TRANSPORT PROTEIN HOFB HOMOLOG"/>
    <property type="match status" value="1"/>
</dbReference>
<evidence type="ECO:0000256" key="2">
    <source>
        <dbReference type="ARBA" id="ARBA00006611"/>
    </source>
</evidence>
<comment type="subcellular location">
    <subcellularLocation>
        <location evidence="1">Cytoplasm</location>
    </subcellularLocation>
</comment>
<evidence type="ECO:0000313" key="8">
    <source>
        <dbReference type="Proteomes" id="UP000614811"/>
    </source>
</evidence>
<dbReference type="GO" id="GO:0005886">
    <property type="term" value="C:plasma membrane"/>
    <property type="evidence" value="ECO:0007669"/>
    <property type="project" value="TreeGrafter"/>
</dbReference>
<dbReference type="PROSITE" id="PS00662">
    <property type="entry name" value="T2SP_E"/>
    <property type="match status" value="1"/>
</dbReference>
<reference evidence="7" key="2">
    <citation type="submission" date="2020-09" db="EMBL/GenBank/DDBJ databases">
        <authorList>
            <person name="Sun Q."/>
            <person name="Kim S."/>
        </authorList>
    </citation>
    <scope>NUCLEOTIDE SEQUENCE</scope>
    <source>
        <strain evidence="7">KCTC 12711</strain>
    </source>
</reference>
<proteinExistence type="inferred from homology"/>
<dbReference type="FunFam" id="3.40.50.300:FF:000398">
    <property type="entry name" value="Type IV pilus assembly ATPase PilB"/>
    <property type="match status" value="1"/>
</dbReference>
<dbReference type="EMBL" id="BMXA01000002">
    <property type="protein sequence ID" value="GHA05994.1"/>
    <property type="molecule type" value="Genomic_DNA"/>
</dbReference>
<dbReference type="GO" id="GO:0009297">
    <property type="term" value="P:pilus assembly"/>
    <property type="evidence" value="ECO:0007669"/>
    <property type="project" value="InterPro"/>
</dbReference>
<evidence type="ECO:0000256" key="3">
    <source>
        <dbReference type="ARBA" id="ARBA00022490"/>
    </source>
</evidence>
<dbReference type="Pfam" id="PF05157">
    <property type="entry name" value="MshEN"/>
    <property type="match status" value="1"/>
</dbReference>
<dbReference type="PANTHER" id="PTHR30258">
    <property type="entry name" value="TYPE II SECRETION SYSTEM PROTEIN GSPE-RELATED"/>
    <property type="match status" value="1"/>
</dbReference>
<dbReference type="SMART" id="SM00382">
    <property type="entry name" value="AAA"/>
    <property type="match status" value="1"/>
</dbReference>
<dbReference type="SUPFAM" id="SSF52540">
    <property type="entry name" value="P-loop containing nucleoside triphosphate hydrolases"/>
    <property type="match status" value="1"/>
</dbReference>
<sequence>MNKPLPALAQTLINLDLADRSDIEEIVVEHNEPKEIVQQLNQRGVLSSYDLSKQFSDRFGSPLFDLGAFDLTQIPTDLVDMKLVERHTALPLFRRGKNLFVAVFDPTNKSAIDEIKFYTGLQVLPIQAELSALEGAIQKIQEEQSATLEDFLGDGDMELDLEDDTGSDDKPRDDLDFDPNEAPIVKYVNKILVDAINRGASDIHIEPFERELRIRFRIDGILHKITTQPISFAPRIVARVKILAKLDIAERRIPQDGRVKLKVARNKAYDFRVNTLPTVYGEKVVMRILDSSAANLDLTTLGFTKEQLGLYSAAVARPYGMVLITGPTGSGKTVTLYSALNMLNEPTKNISTVEDPVEIQLPGITQVNINEKANMGFADALRAFLRQDPDILMLGEIRDLETAEIAIKAAQTGHMVLSTLHTNDAPATLTRLLNMGVPAFNVASAVQLIVAQRLVRRLCQQCKIDAELPEKALLDAGYKPEEIGTFTPFTANPKGCASCTEGYKGRAGVFQVMPISEAIKTMIMEGCTERDIERQAEKEGTIDLRRSGLIKVKGGLTSLEEIERVTNV</sequence>
<dbReference type="GO" id="GO:0005737">
    <property type="term" value="C:cytoplasm"/>
    <property type="evidence" value="ECO:0007669"/>
    <property type="project" value="UniProtKB-SubCell"/>
</dbReference>
<dbReference type="CDD" id="cd01129">
    <property type="entry name" value="PulE-GspE-like"/>
    <property type="match status" value="1"/>
</dbReference>
<keyword evidence="5" id="KW-0067">ATP-binding</keyword>
<reference evidence="7" key="1">
    <citation type="journal article" date="2014" name="Int. J. Syst. Evol. Microbiol.">
        <title>Complete genome sequence of Corynebacterium casei LMG S-19264T (=DSM 44701T), isolated from a smear-ripened cheese.</title>
        <authorList>
            <consortium name="US DOE Joint Genome Institute (JGI-PGF)"/>
            <person name="Walter F."/>
            <person name="Albersmeier A."/>
            <person name="Kalinowski J."/>
            <person name="Ruckert C."/>
        </authorList>
    </citation>
    <scope>NUCLEOTIDE SEQUENCE</scope>
    <source>
        <strain evidence="7">KCTC 12711</strain>
    </source>
</reference>
<evidence type="ECO:0000256" key="5">
    <source>
        <dbReference type="ARBA" id="ARBA00022840"/>
    </source>
</evidence>
<dbReference type="InterPro" id="IPR007831">
    <property type="entry name" value="T2SS_GspE_N"/>
</dbReference>
<dbReference type="FunFam" id="3.30.450.90:FF:000001">
    <property type="entry name" value="Type II secretion system ATPase GspE"/>
    <property type="match status" value="1"/>
</dbReference>
<protein>
    <submittedName>
        <fullName evidence="7">Type IV-A pilus assembly ATPase PilB</fullName>
    </submittedName>
</protein>
<evidence type="ECO:0000259" key="6">
    <source>
        <dbReference type="PROSITE" id="PS00662"/>
    </source>
</evidence>
<dbReference type="GO" id="GO:0016887">
    <property type="term" value="F:ATP hydrolysis activity"/>
    <property type="evidence" value="ECO:0007669"/>
    <property type="project" value="InterPro"/>
</dbReference>
<dbReference type="NCBIfam" id="TIGR02538">
    <property type="entry name" value="type_IV_pilB"/>
    <property type="match status" value="1"/>
</dbReference>